<sequence length="489" mass="53126">MNDKNLKSSSHSPSVIHLDHDQPIHKENSTPGSNTKVITLGETIDSIIKKDLGNSNLAAGSSFQVPSNHRSMPQIYPHHSYPYHLISSAPPSSQPSEVNAAAEHQNWKLRRALQHKDMEALRERERERERERDRTNSSGNSLQSDERQIIRIAQPQSPRSKCGGVPTYSMEPVSPPETSSGAHHWIHTGGANTAESVGFLPSRRYFPESGGSKPSHISPLEYVNNKIVEVMRTSEDDKSEQVSVPQQQRHLQQLPQQHLNQQQQTFSGGKSGNGVDENGGFPSDVKDCRLNEVIVNQLQDTDCNSSVMEKERQEAGRCDSPKETENEDGGMQQLGGEGGMQIDTVLKVSSGLECAVSRVTNSFPKTSPLLVNNPISSTFSIAPITSVVSCVAPSFGTSPSTYTYPFSALTVPSAGHSPTSIPIASTKLPVSCVSNTVSMQLPQQNKLSSSGQSQLSLAVSSNQPVDMPSRSSEPAPLLCAQYEPLSDED</sequence>
<dbReference type="EMBL" id="JARBHB010000004">
    <property type="protein sequence ID" value="KAJ8886402.1"/>
    <property type="molecule type" value="Genomic_DNA"/>
</dbReference>
<feature type="compositionally biased region" description="Low complexity" evidence="1">
    <location>
        <begin position="254"/>
        <end position="264"/>
    </location>
</feature>
<feature type="region of interest" description="Disordered" evidence="1">
    <location>
        <begin position="254"/>
        <end position="283"/>
    </location>
</feature>
<dbReference type="Proteomes" id="UP001159363">
    <property type="component" value="Chromosome X"/>
</dbReference>
<comment type="caution">
    <text evidence="2">The sequence shown here is derived from an EMBL/GenBank/DDBJ whole genome shotgun (WGS) entry which is preliminary data.</text>
</comment>
<protein>
    <submittedName>
        <fullName evidence="2">Uncharacterized protein</fullName>
    </submittedName>
</protein>
<feature type="compositionally biased region" description="Low complexity" evidence="1">
    <location>
        <begin position="443"/>
        <end position="461"/>
    </location>
</feature>
<evidence type="ECO:0000313" key="3">
    <source>
        <dbReference type="Proteomes" id="UP001159363"/>
    </source>
</evidence>
<feature type="compositionally biased region" description="Basic and acidic residues" evidence="1">
    <location>
        <begin position="308"/>
        <end position="324"/>
    </location>
</feature>
<gene>
    <name evidence="2" type="ORF">PR048_012613</name>
</gene>
<proteinExistence type="predicted"/>
<feature type="region of interest" description="Disordered" evidence="1">
    <location>
        <begin position="112"/>
        <end position="182"/>
    </location>
</feature>
<feature type="region of interest" description="Disordered" evidence="1">
    <location>
        <begin position="443"/>
        <end position="489"/>
    </location>
</feature>
<accession>A0ABQ9HQ98</accession>
<name>A0ABQ9HQ98_9NEOP</name>
<organism evidence="2 3">
    <name type="scientific">Dryococelus australis</name>
    <dbReference type="NCBI Taxonomy" id="614101"/>
    <lineage>
        <taxon>Eukaryota</taxon>
        <taxon>Metazoa</taxon>
        <taxon>Ecdysozoa</taxon>
        <taxon>Arthropoda</taxon>
        <taxon>Hexapoda</taxon>
        <taxon>Insecta</taxon>
        <taxon>Pterygota</taxon>
        <taxon>Neoptera</taxon>
        <taxon>Polyneoptera</taxon>
        <taxon>Phasmatodea</taxon>
        <taxon>Verophasmatodea</taxon>
        <taxon>Anareolatae</taxon>
        <taxon>Phasmatidae</taxon>
        <taxon>Eurycanthinae</taxon>
        <taxon>Dryococelus</taxon>
    </lineage>
</organism>
<evidence type="ECO:0000313" key="2">
    <source>
        <dbReference type="EMBL" id="KAJ8886402.1"/>
    </source>
</evidence>
<feature type="compositionally biased region" description="Basic and acidic residues" evidence="1">
    <location>
        <begin position="114"/>
        <end position="135"/>
    </location>
</feature>
<keyword evidence="3" id="KW-1185">Reference proteome</keyword>
<feature type="compositionally biased region" description="Basic and acidic residues" evidence="1">
    <location>
        <begin position="17"/>
        <end position="28"/>
    </location>
</feature>
<feature type="region of interest" description="Disordered" evidence="1">
    <location>
        <begin position="305"/>
        <end position="337"/>
    </location>
</feature>
<feature type="region of interest" description="Disordered" evidence="1">
    <location>
        <begin position="1"/>
        <end position="37"/>
    </location>
</feature>
<reference evidence="2 3" key="1">
    <citation type="submission" date="2023-02" db="EMBL/GenBank/DDBJ databases">
        <title>LHISI_Scaffold_Assembly.</title>
        <authorList>
            <person name="Stuart O.P."/>
            <person name="Cleave R."/>
            <person name="Magrath M.J.L."/>
            <person name="Mikheyev A.S."/>
        </authorList>
    </citation>
    <scope>NUCLEOTIDE SEQUENCE [LARGE SCALE GENOMIC DNA]</scope>
    <source>
        <strain evidence="2">Daus_M_001</strain>
        <tissue evidence="2">Leg muscle</tissue>
    </source>
</reference>
<evidence type="ECO:0000256" key="1">
    <source>
        <dbReference type="SAM" id="MobiDB-lite"/>
    </source>
</evidence>